<protein>
    <submittedName>
        <fullName evidence="1">Uncharacterized protein</fullName>
    </submittedName>
</protein>
<evidence type="ECO:0000313" key="1">
    <source>
        <dbReference type="EMBL" id="AQU70097.1"/>
    </source>
</evidence>
<gene>
    <name evidence="1" type="ORF">BBN63_31890</name>
</gene>
<dbReference type="AlphaFoldDB" id="A0A1U9R0Y6"/>
<accession>A0A1U9R0Y6</accession>
<keyword evidence="2" id="KW-1185">Reference proteome</keyword>
<name>A0A1U9R0Y6_STRNV</name>
<evidence type="ECO:0000313" key="2">
    <source>
        <dbReference type="Proteomes" id="UP000189677"/>
    </source>
</evidence>
<organism evidence="1 2">
    <name type="scientific">Streptomyces niveus</name>
    <name type="common">Streptomyces spheroides</name>
    <dbReference type="NCBI Taxonomy" id="193462"/>
    <lineage>
        <taxon>Bacteria</taxon>
        <taxon>Bacillati</taxon>
        <taxon>Actinomycetota</taxon>
        <taxon>Actinomycetes</taxon>
        <taxon>Kitasatosporales</taxon>
        <taxon>Streptomycetaceae</taxon>
        <taxon>Streptomyces</taxon>
    </lineage>
</organism>
<dbReference type="KEGG" id="snw:BBN63_31890"/>
<sequence length="66" mass="7172">MAPASLAALPRLVRLASGSERARRLAGEILERAAGHHGCDDLLADCAGAVEEFRELRTATRRCTRR</sequence>
<reference evidence="1 2" key="1">
    <citation type="submission" date="2016-11" db="EMBL/GenBank/DDBJ databases">
        <title>Complete genome sequence of Streptomyces niveus SCSIO 3406.</title>
        <authorList>
            <person name="Zhu Q."/>
            <person name="Cheng W."/>
            <person name="Song Y."/>
            <person name="Li Q."/>
            <person name="Ju J."/>
        </authorList>
    </citation>
    <scope>NUCLEOTIDE SEQUENCE [LARGE SCALE GENOMIC DNA]</scope>
    <source>
        <strain evidence="1 2">SCSIO 3406</strain>
    </source>
</reference>
<dbReference type="EMBL" id="CP018047">
    <property type="protein sequence ID" value="AQU70097.1"/>
    <property type="molecule type" value="Genomic_DNA"/>
</dbReference>
<dbReference type="Proteomes" id="UP000189677">
    <property type="component" value="Chromosome"/>
</dbReference>
<proteinExistence type="predicted"/>